<sequence>MGRPSFDSFLNFTRSKVNHVDSTTGFPIHSNVFQEIFDLNKPVIHRGKDFLTKIHKMNLKSDGNLHPTACIVLDVILALESVQCQFGSLQQLELTFNSASNASIIYKKWFSSSAKFVSGGTEWNCLNETTQKPIIIIQRLISFQLKKKQIIIKTLNDTNLSSLVCFSNIKMSLSLEQSSSKTPTTSRNKRAIVTVSGGSGSSTSWSFIPLTPHGNEIFYPGEMINIRWSYLNIDEMTDLKITLNRKRTMWLDIEIDKMKTYINAQQITYIIPPSLETSSHYQYYLQFSFTRKLVSYERESATFHISTRPSIILRSSPALNDVYYPGDLVPIIWESHNFDFSTTITVRFRRVRLSVIIDAILDTFTVSAIANGYNYTISSSLDRTDNDKYYYFEFDYCTSWLSLNCKQSTNNFFIPTRPYLHPTFPSVDEWFFPSQLLILTWTTANFDSPNDLLKIKLRRYNYFLPDSDIDLFQCRIDSSGMCTYTLSSVTTSFSDYYFEYDWCKHWYSRQCTTKTNRFSISTHTIGSWNYDMNHAEAFHPQKLYSSTCDSLCPTKDSQQDYICRMCDEGRSMGIDLTCINCWAAYDYSLIQIDLVHKDNSLILDYLTVRISSSILVNMDFSIVANYSSVFSGNLSFPSIPIINSIPFTIGNIPFDIGLSFSVSIPWHIEVNTINNLTVGVDYKLETNLTLISREGSTTKKYNQTLLRNNHPIEGDFQDKIKIDLALRPALQLDIGIFTLEIATEGYLIFENVWRYPPFDSLSTLNFNWNNEKPSQFHLSIPSNACIYPHFIRYHIIFGIRRTEIKFFVNMKSLLNELFNNVTLAYSTPSILDLGPYELVAGCMFIAHQNTDIPKTIYLVFNRKFNQTIDPTNNYLSKTILFDLSYALNVSQTRLYSNKIYSVQQDTMTGAMITLLPASSAYTIDETVVKLVEKLENQQINTSSALYSGIITHLLNLQQTLIANNLRSSINNRSM</sequence>
<name>A0A814DZW2_9BILA</name>
<evidence type="ECO:0000313" key="2">
    <source>
        <dbReference type="Proteomes" id="UP000663860"/>
    </source>
</evidence>
<evidence type="ECO:0000313" key="1">
    <source>
        <dbReference type="EMBL" id="CAF0960997.1"/>
    </source>
</evidence>
<dbReference type="Proteomes" id="UP000663860">
    <property type="component" value="Unassembled WGS sequence"/>
</dbReference>
<proteinExistence type="predicted"/>
<comment type="caution">
    <text evidence="1">The sequence shown here is derived from an EMBL/GenBank/DDBJ whole genome shotgun (WGS) entry which is preliminary data.</text>
</comment>
<protein>
    <submittedName>
        <fullName evidence="1">Uncharacterized protein</fullName>
    </submittedName>
</protein>
<accession>A0A814DZW2</accession>
<reference evidence="1" key="1">
    <citation type="submission" date="2021-02" db="EMBL/GenBank/DDBJ databases">
        <authorList>
            <person name="Nowell W R."/>
        </authorList>
    </citation>
    <scope>NUCLEOTIDE SEQUENCE</scope>
</reference>
<gene>
    <name evidence="1" type="ORF">IZO911_LOCUS15540</name>
</gene>
<organism evidence="1 2">
    <name type="scientific">Adineta steineri</name>
    <dbReference type="NCBI Taxonomy" id="433720"/>
    <lineage>
        <taxon>Eukaryota</taxon>
        <taxon>Metazoa</taxon>
        <taxon>Spiralia</taxon>
        <taxon>Gnathifera</taxon>
        <taxon>Rotifera</taxon>
        <taxon>Eurotatoria</taxon>
        <taxon>Bdelloidea</taxon>
        <taxon>Adinetida</taxon>
        <taxon>Adinetidae</taxon>
        <taxon>Adineta</taxon>
    </lineage>
</organism>
<dbReference type="AlphaFoldDB" id="A0A814DZW2"/>
<dbReference type="EMBL" id="CAJNOE010000135">
    <property type="protein sequence ID" value="CAF0960997.1"/>
    <property type="molecule type" value="Genomic_DNA"/>
</dbReference>